<dbReference type="HOGENOM" id="CLU_049343_5_2_11"/>
<dbReference type="Proteomes" id="UP000007962">
    <property type="component" value="Chromosome"/>
</dbReference>
<comment type="pathway">
    <text evidence="2 5">Carbohydrate acid metabolism; D-glucarate degradation; 2,5-dioxopentanoate from D-glucarate: step 2/2.</text>
</comment>
<dbReference type="PANTHER" id="PTHR12128">
    <property type="entry name" value="DIHYDRODIPICOLINATE SYNTHASE"/>
    <property type="match status" value="1"/>
</dbReference>
<dbReference type="KEGG" id="bcv:Bcav_0788"/>
<evidence type="ECO:0000256" key="3">
    <source>
        <dbReference type="ARBA" id="ARBA00007592"/>
    </source>
</evidence>
<comment type="catalytic activity">
    <reaction evidence="1 5">
        <text>5-dehydro-4-deoxy-D-glucarate + H(+) = 2,5-dioxopentanoate + CO2 + H2O</text>
        <dbReference type="Rhea" id="RHEA:24608"/>
        <dbReference type="ChEBI" id="CHEBI:15377"/>
        <dbReference type="ChEBI" id="CHEBI:15378"/>
        <dbReference type="ChEBI" id="CHEBI:16526"/>
        <dbReference type="ChEBI" id="CHEBI:42819"/>
        <dbReference type="ChEBI" id="CHEBI:58136"/>
        <dbReference type="EC" id="4.2.1.41"/>
    </reaction>
</comment>
<organism evidence="9 10">
    <name type="scientific">Beutenbergia cavernae (strain ATCC BAA-8 / DSM 12333 / CCUG 43141 / JCM 11478 / NBRC 16432 / NCIMB 13614 / HKI 0122)</name>
    <dbReference type="NCBI Taxonomy" id="471853"/>
    <lineage>
        <taxon>Bacteria</taxon>
        <taxon>Bacillati</taxon>
        <taxon>Actinomycetota</taxon>
        <taxon>Actinomycetes</taxon>
        <taxon>Micrococcales</taxon>
        <taxon>Beutenbergiaceae</taxon>
        <taxon>Beutenbergia</taxon>
    </lineage>
</organism>
<dbReference type="AlphaFoldDB" id="C5BYU1"/>
<dbReference type="EC" id="4.2.1.41" evidence="5"/>
<evidence type="ECO:0000256" key="7">
    <source>
        <dbReference type="PIRSR" id="PIRSR001365-1"/>
    </source>
</evidence>
<dbReference type="HAMAP" id="MF_00694">
    <property type="entry name" value="KDGDH"/>
    <property type="match status" value="1"/>
</dbReference>
<protein>
    <recommendedName>
        <fullName evidence="5">Probable 5-dehydro-4-deoxyglucarate dehydratase</fullName>
        <ecNumber evidence="5">4.2.1.41</ecNumber>
    </recommendedName>
    <alternativeName>
        <fullName evidence="5">5-keto-4-deoxy-glucarate dehydratase</fullName>
        <shortName evidence="5">KDGDH</shortName>
    </alternativeName>
</protein>
<feature type="binding site" evidence="8">
    <location>
        <position position="45"/>
    </location>
    <ligand>
        <name>pyruvate</name>
        <dbReference type="ChEBI" id="CHEBI:15361"/>
    </ligand>
</feature>
<sequence length="306" mass="31142">MIAPGILFFPVTPFDAAGRVAPEPLAAHVSSRVEDCGAVFAACGTGEFAALDAAEVGLVVRTAVAAAAGRRAVLGGAGGPLPHAIACAREIADAGGSGILLLPPYLTAGSPAGLGAYVRAVLDATDLPVILYHRATASYTPELLAELAADPRVIGIKDGVGDIALAQRLVLAAADRPDFLFFNGLLTAELTQAAYRAIGVGLYSSAVYAAAPEVALAFHAALERGDDAARTTLLREFFAPFVRLRDAVPGYAVALVKAGVGLGGIEVGGVRPPLVAPTPEHRDALAALLEHGRAVAAQVRHPDARA</sequence>
<dbReference type="RefSeq" id="WP_012725829.1">
    <property type="nucleotide sequence ID" value="NC_012669.1"/>
</dbReference>
<evidence type="ECO:0000256" key="1">
    <source>
        <dbReference type="ARBA" id="ARBA00001446"/>
    </source>
</evidence>
<evidence type="ECO:0000256" key="6">
    <source>
        <dbReference type="PIRNR" id="PIRNR001365"/>
    </source>
</evidence>
<dbReference type="PIRSF" id="PIRSF001365">
    <property type="entry name" value="DHDPS"/>
    <property type="match status" value="1"/>
</dbReference>
<dbReference type="Pfam" id="PF00701">
    <property type="entry name" value="DHDPS"/>
    <property type="match status" value="1"/>
</dbReference>
<evidence type="ECO:0000256" key="8">
    <source>
        <dbReference type="PIRSR" id="PIRSR001365-2"/>
    </source>
</evidence>
<evidence type="ECO:0000313" key="9">
    <source>
        <dbReference type="EMBL" id="ACQ79049.1"/>
    </source>
</evidence>
<feature type="active site" description="Schiff-base intermediate with substrate" evidence="7">
    <location>
        <position position="157"/>
    </location>
</feature>
<dbReference type="PANTHER" id="PTHR12128:SF19">
    <property type="entry name" value="5-DEHYDRO-4-DEOXYGLUCARATE DEHYDRATASE 2-RELATED"/>
    <property type="match status" value="1"/>
</dbReference>
<dbReference type="GO" id="GO:0047448">
    <property type="term" value="F:5-dehydro-4-deoxyglucarate dehydratase activity"/>
    <property type="evidence" value="ECO:0007669"/>
    <property type="project" value="UniProtKB-UniRule"/>
</dbReference>
<dbReference type="EMBL" id="CP001618">
    <property type="protein sequence ID" value="ACQ79049.1"/>
    <property type="molecule type" value="Genomic_DNA"/>
</dbReference>
<comment type="similarity">
    <text evidence="3 5 6">Belongs to the DapA family.</text>
</comment>
<feature type="active site" description="Proton donor/acceptor" evidence="7">
    <location>
        <position position="132"/>
    </location>
</feature>
<dbReference type="OrthoDB" id="8995637at2"/>
<evidence type="ECO:0000256" key="2">
    <source>
        <dbReference type="ARBA" id="ARBA00004983"/>
    </source>
</evidence>
<evidence type="ECO:0000256" key="5">
    <source>
        <dbReference type="HAMAP-Rule" id="MF_00694"/>
    </source>
</evidence>
<accession>C5BYU1</accession>
<dbReference type="InterPro" id="IPR002220">
    <property type="entry name" value="DapA-like"/>
</dbReference>
<dbReference type="UniPathway" id="UPA00564">
    <property type="reaction ID" value="UER00628"/>
</dbReference>
<name>C5BYU1_BEUC1</name>
<proteinExistence type="inferred from homology"/>
<reference evidence="9 10" key="1">
    <citation type="journal article" date="2009" name="Stand. Genomic Sci.">
        <title>Complete genome sequence of Beutenbergia cavernae type strain (HKI 0122).</title>
        <authorList>
            <person name="Land M."/>
            <person name="Pukall R."/>
            <person name="Abt B."/>
            <person name="Goker M."/>
            <person name="Rohde M."/>
            <person name="Glavina Del Rio T."/>
            <person name="Tice H."/>
            <person name="Copeland A."/>
            <person name="Cheng J.F."/>
            <person name="Lucas S."/>
            <person name="Chen F."/>
            <person name="Nolan M."/>
            <person name="Bruce D."/>
            <person name="Goodwin L."/>
            <person name="Pitluck S."/>
            <person name="Ivanova N."/>
            <person name="Mavromatis K."/>
            <person name="Ovchinnikova G."/>
            <person name="Pati A."/>
            <person name="Chen A."/>
            <person name="Palaniappan K."/>
            <person name="Hauser L."/>
            <person name="Chang Y.J."/>
            <person name="Jefferies C.C."/>
            <person name="Saunders E."/>
            <person name="Brettin T."/>
            <person name="Detter J.C."/>
            <person name="Han C."/>
            <person name="Chain P."/>
            <person name="Bristow J."/>
            <person name="Eisen J.A."/>
            <person name="Markowitz V."/>
            <person name="Hugenholtz P."/>
            <person name="Kyrpides N.C."/>
            <person name="Klenk H.P."/>
            <person name="Lapidus A."/>
        </authorList>
    </citation>
    <scope>NUCLEOTIDE SEQUENCE [LARGE SCALE GENOMIC DNA]</scope>
    <source>
        <strain evidence="10">ATCC BAA-8 / DSM 12333 / NBRC 16432</strain>
    </source>
</reference>
<evidence type="ECO:0000313" key="10">
    <source>
        <dbReference type="Proteomes" id="UP000007962"/>
    </source>
</evidence>
<keyword evidence="4 5" id="KW-0456">Lyase</keyword>
<dbReference type="NCBIfam" id="NF002958">
    <property type="entry name" value="PRK03620.1"/>
    <property type="match status" value="1"/>
</dbReference>
<dbReference type="Gene3D" id="3.20.20.70">
    <property type="entry name" value="Aldolase class I"/>
    <property type="match status" value="1"/>
</dbReference>
<dbReference type="STRING" id="471853.Bcav_0788"/>
<gene>
    <name evidence="9" type="ordered locus">Bcav_0788</name>
</gene>
<dbReference type="eggNOG" id="COG0329">
    <property type="taxonomic scope" value="Bacteria"/>
</dbReference>
<dbReference type="InterPro" id="IPR017655">
    <property type="entry name" value="Dehydro-deoxyglucarate_dehyd"/>
</dbReference>
<dbReference type="SUPFAM" id="SSF51569">
    <property type="entry name" value="Aldolase"/>
    <property type="match status" value="1"/>
</dbReference>
<dbReference type="SMART" id="SM01130">
    <property type="entry name" value="DHDPS"/>
    <property type="match status" value="1"/>
</dbReference>
<dbReference type="GO" id="GO:0042838">
    <property type="term" value="P:D-glucarate catabolic process"/>
    <property type="evidence" value="ECO:0007669"/>
    <property type="project" value="UniProtKB-UniRule"/>
</dbReference>
<evidence type="ECO:0000256" key="4">
    <source>
        <dbReference type="ARBA" id="ARBA00023239"/>
    </source>
</evidence>
<dbReference type="InterPro" id="IPR013785">
    <property type="entry name" value="Aldolase_TIM"/>
</dbReference>
<dbReference type="GO" id="GO:0008840">
    <property type="term" value="F:4-hydroxy-tetrahydrodipicolinate synthase activity"/>
    <property type="evidence" value="ECO:0007669"/>
    <property type="project" value="TreeGrafter"/>
</dbReference>
<keyword evidence="10" id="KW-1185">Reference proteome</keyword>